<dbReference type="EMBL" id="LXQE01000096">
    <property type="protein sequence ID" value="RCJ39271.1"/>
    <property type="molecule type" value="Genomic_DNA"/>
</dbReference>
<dbReference type="SUPFAM" id="SSF53448">
    <property type="entry name" value="Nucleotide-diphospho-sugar transferases"/>
    <property type="match status" value="1"/>
</dbReference>
<evidence type="ECO:0000256" key="1">
    <source>
        <dbReference type="SAM" id="Phobius"/>
    </source>
</evidence>
<comment type="caution">
    <text evidence="3">The sequence shown here is derived from an EMBL/GenBank/DDBJ whole genome shotgun (WGS) entry which is preliminary data.</text>
</comment>
<dbReference type="Pfam" id="PF00535">
    <property type="entry name" value="Glycos_transf_2"/>
    <property type="match status" value="1"/>
</dbReference>
<accession>A0A367RTR9</accession>
<keyword evidence="1" id="KW-0812">Transmembrane</keyword>
<keyword evidence="1" id="KW-1133">Transmembrane helix</keyword>
<feature type="domain" description="Glycosyltransferase 2-like" evidence="2">
    <location>
        <begin position="2"/>
        <end position="109"/>
    </location>
</feature>
<evidence type="ECO:0000259" key="2">
    <source>
        <dbReference type="Pfam" id="PF00535"/>
    </source>
</evidence>
<dbReference type="AlphaFoldDB" id="A0A367RTR9"/>
<sequence length="300" mass="34392">MASVLKGDYDSYEIIVIDQDRNQTLKQRLIKEYSNETRIRYFFLDEAGASRARNLGLKKANGEIVAFIDDDAVADSGWLKAIAEAFVTVKPTPALIGGRIDPIWLHRKPKWYPKEREFLLGLYDIGNEMCPMPDHDQPIGANMAGLRDVIVELGGFDENLGPNYFRKRSMLTGEETILGKRVKNAGYQLYYQPKAHVYHQISPKKLTISYFLKRHFWEGVTTISQIFFLGDLKSNKKNHIFYHSRIVVKSIARAILPSYKTNHDVSLSEMRMLSLSKTAFSLGVLYGLLTLNYFDKKKKN</sequence>
<gene>
    <name evidence="3" type="ORF">A6769_05720</name>
</gene>
<reference evidence="3 4" key="1">
    <citation type="submission" date="2016-04" db="EMBL/GenBank/DDBJ databases">
        <authorList>
            <person name="Evans L.H."/>
            <person name="Alamgir A."/>
            <person name="Owens N."/>
            <person name="Weber N.D."/>
            <person name="Virtaneva K."/>
            <person name="Barbian K."/>
            <person name="Babar A."/>
            <person name="Rosenke K."/>
        </authorList>
    </citation>
    <scope>NUCLEOTIDE SEQUENCE [LARGE SCALE GENOMIC DNA]</scope>
    <source>
        <strain evidence="3">NIES-2108</strain>
    </source>
</reference>
<dbReference type="InterPro" id="IPR050834">
    <property type="entry name" value="Glycosyltransf_2"/>
</dbReference>
<dbReference type="Gene3D" id="3.90.550.10">
    <property type="entry name" value="Spore Coat Polysaccharide Biosynthesis Protein SpsA, Chain A"/>
    <property type="match status" value="1"/>
</dbReference>
<feature type="transmembrane region" description="Helical" evidence="1">
    <location>
        <begin position="272"/>
        <end position="294"/>
    </location>
</feature>
<proteinExistence type="predicted"/>
<name>A0A367RTR9_NOSPU</name>
<dbReference type="PANTHER" id="PTHR43685:SF2">
    <property type="entry name" value="GLYCOSYLTRANSFERASE 2-LIKE DOMAIN-CONTAINING PROTEIN"/>
    <property type="match status" value="1"/>
</dbReference>
<dbReference type="Proteomes" id="UP000252085">
    <property type="component" value="Unassembled WGS sequence"/>
</dbReference>
<dbReference type="InterPro" id="IPR001173">
    <property type="entry name" value="Glyco_trans_2-like"/>
</dbReference>
<organism evidence="3 4">
    <name type="scientific">Nostoc punctiforme NIES-2108</name>
    <dbReference type="NCBI Taxonomy" id="1356359"/>
    <lineage>
        <taxon>Bacteria</taxon>
        <taxon>Bacillati</taxon>
        <taxon>Cyanobacteriota</taxon>
        <taxon>Cyanophyceae</taxon>
        <taxon>Nostocales</taxon>
        <taxon>Nostocaceae</taxon>
        <taxon>Nostoc</taxon>
    </lineage>
</organism>
<keyword evidence="1" id="KW-0472">Membrane</keyword>
<evidence type="ECO:0000313" key="4">
    <source>
        <dbReference type="Proteomes" id="UP000252085"/>
    </source>
</evidence>
<dbReference type="PANTHER" id="PTHR43685">
    <property type="entry name" value="GLYCOSYLTRANSFERASE"/>
    <property type="match status" value="1"/>
</dbReference>
<protein>
    <recommendedName>
        <fullName evidence="2">Glycosyltransferase 2-like domain-containing protein</fullName>
    </recommendedName>
</protein>
<evidence type="ECO:0000313" key="3">
    <source>
        <dbReference type="EMBL" id="RCJ39271.1"/>
    </source>
</evidence>
<dbReference type="InterPro" id="IPR029044">
    <property type="entry name" value="Nucleotide-diphossugar_trans"/>
</dbReference>